<feature type="compositionally biased region" description="Basic and acidic residues" evidence="1">
    <location>
        <begin position="2997"/>
        <end position="3007"/>
    </location>
</feature>
<dbReference type="InParanoid" id="A0A7F5R1Q6"/>
<feature type="region of interest" description="Disordered" evidence="1">
    <location>
        <begin position="1208"/>
        <end position="1230"/>
    </location>
</feature>
<protein>
    <submittedName>
        <fullName evidence="3">KICSTOR complex protein SZT2-like</fullName>
    </submittedName>
</protein>
<feature type="region of interest" description="Disordered" evidence="1">
    <location>
        <begin position="1359"/>
        <end position="1383"/>
    </location>
</feature>
<accession>A0A7F5R1Q6</accession>
<gene>
    <name evidence="3" type="primary">LOC108740924</name>
</gene>
<feature type="compositionally biased region" description="Low complexity" evidence="1">
    <location>
        <begin position="1209"/>
        <end position="1218"/>
    </location>
</feature>
<dbReference type="GeneID" id="108740924"/>
<feature type="compositionally biased region" description="Low complexity" evidence="1">
    <location>
        <begin position="1933"/>
        <end position="1943"/>
    </location>
</feature>
<proteinExistence type="predicted"/>
<evidence type="ECO:0000313" key="2">
    <source>
        <dbReference type="Proteomes" id="UP000192223"/>
    </source>
</evidence>
<name>A0A7F5R1Q6_AGRPL</name>
<feature type="region of interest" description="Disordered" evidence="1">
    <location>
        <begin position="1903"/>
        <end position="1947"/>
    </location>
</feature>
<feature type="compositionally biased region" description="Polar residues" evidence="1">
    <location>
        <begin position="1903"/>
        <end position="1925"/>
    </location>
</feature>
<evidence type="ECO:0000313" key="3">
    <source>
        <dbReference type="RefSeq" id="XP_025829072.1"/>
    </source>
</evidence>
<dbReference type="GO" id="GO:0005777">
    <property type="term" value="C:peroxisome"/>
    <property type="evidence" value="ECO:0007669"/>
    <property type="project" value="InterPro"/>
</dbReference>
<dbReference type="OrthoDB" id="43547at2759"/>
<keyword evidence="2" id="KW-1185">Reference proteome</keyword>
<sequence length="3226" mass="370475">MEPNFQRQDSDEGVDLSSLNGISDNYLTDFSYSEDPSPFSFARAVTVYILLPKNVPVSRADRLLWFLDRINTIITFTDNIKLDDDSNELKIVSIVPAEALPSKTNRYLITVHTQVKFLAHRYRLVYCIDMSPSQSAVDVQKGEILFDEILKCFRNSLEGICKEFIIPGSSIVHKPILYLTVIVNTPFFMNPAQQVLVKGVIVSSCNFEEIISLIEAQFYYLEGRIAQVSTLAHEQIELLKAENEGMVGSLFDLHESENVSSTVPMVLPDVNFVNMLRYSMLAISLLPENCLSHILVITDGVVAMPDSNIMESLLLQLHYDGTPVSFLKIGSPFHPNSSAGYIPYTDLLHFLSQSTMGTCLDTYPQIRGESDSFNIYHNYYLVWSFFGNGKYDYSFIFETQPCCKWILPNQNFENNRVPTILSKKQVEESINASFLLLLSRRMREGYTLDDISRNNGIIEVKLNLQWKPFTYIQYRMTSQWPCEKNSTNFEVQILAPYEFLHDITCLMKKEIKSSYRQAVIERFWMRLSQLSTGDSQLAQHFTSFMNSTVWYTLPESVRNGIPLFAINGNDATKLSLSPCDPSCPKFVSAWQPICQIETNNWRKWFHTHKLSLILKHDHPLPRHMHLTNSSRRFQVVQCRQAATALYGLLAEWATFVLIDNHTYLKFVYFEDIKIPSWFCLVRVTSKLPCAVLNFGFVNNTPGFQRYRVVEELKIQLSYLSYLSSPLKVRESVCCTLLQKPLEKILIRYERKPSDLSTVIFPDGTQPPQSLTNFASSPLTSTLFTTLSRYLYHRRWIWSTSHNSNPKLEEGAISRVLSTLSRIRLKEGFNIAHSSSGILTMVLELQMEPVQNCIIQYVLFPPHSAWKGEEFTSSSEEDAEVESELESELQIVTEVWVEPQYGTVSESSPKPEGFGRKRYYELADVLKTIDWHCINSLLTLEHLNLMCQEISKPPVLPKAIPTRRFSTLSRQRKISNCKSSKTSLPDLLSMGDFEAQINPSISQRIQHIPFNFDPIGLLQFCFLTELLFSMFVDMDEERPSSLSNYDFGKPNKILLEALQDNLQSLHDREIDISPEDSDRFTRHIINRHPNKRPKTCPISPSTRDHLSPNINCISRWRCFIKGISITHAILTFVPATLDDIRFLVSPHNEKNIICSEKKSGLPLPLYVFDCPLAALVECFVNGSDQNRSQNDIYDDHRHKVNLEKINERLSTTSQSSSTETKTEETENTDQRTSSQQHCRALVLTYSKCFVLSLFSSLQCGASVHESDVHFAIDQCKEVVYDVDITQYIQTICGHLKNGHDSEKVDLNIFQKQAPCRELKSLHRLIKYSFLKILNTAFSPIPSDTKYYYCHTTSCEKAVNKNDSDDELSSVPPSGVGDLKQEKEPSIESEVPLQFTQSENTNSECIINNTSPLFLQLICMLVLEDKSTECSITVLPTCLGEVISGFQIDMQKFDNKALKVYLGIKCLTLPTEVINVINDYSSKGLRTTSFCSEGFQPSIDGTLSDGSSMCSGYDPLGDITEEQRKAIAILQDEIKWLLRDEIATALLDMNPVTPETLNFVINHVIKSPGRSSCILDRVDLHFVYESHQSHEKFVKDFKDVQVPNYKIYALPIQNASVESFAANYILMYHHQNQEMTLEDTSKDIDYQVKKIKPENEQMSSPLSSASLSSGSNIESDGGYDEDVSEDDEDYGWLENMNNRRCHLPNFWLIMTIEKKTVTFYFHCRFLGLPAPQVATYLQVQRTMREIVKELCKQVNQSLLLQSLHDTRVCDLLLEPDDDPKEWNYESSLTSFTSKPFYNRFKNLDDTNDEMEMYPQMFREAETRFKAGYFSCPVTWEKRFVLHPRLKIGPGKSGLSRGIKALKTILDKFSVSNRSNMFVYQDINSNVFYLRLHECVQGASKTNVSKSNDFENTSVSRSPSITSLPLSQQKRDLAQSENSISSTTSSDIRPRVRSFGEKDGKEEITEDTLILKVHGITQAGKDVCCELVQVLQKRLDDAVLEFLSVMLARNAMCPLTPEDVKFLQKPYQPPELVIKLSIQDYALKYLDSFSHYLKQNLLQFLNIPKYTDSRPQFHFKDYTECDLLLNKDMEDNIFIYNQSQSVSSGSRAIVCIALAIIKGSDNITDKFDENFGELFKKRTFEEIVATSTLDEVDPFQSYLEFRLWKQGRVNTENLHQKLQTAVQQAAWDIVMEYYILQHPLCTADEDGKYKSLSNHSLMGREIQIKPIKNFTSEEIICNVFLDNKCTENIPKVLGKHQEKLDFRSSLISRQKRTIPIGSTARRCISFDDYREKDNPDIKKIPAELPVLNLEPHESGDSGVMTEICSDLLPDWLEFGNNIQAVAVRKIAVPLVKAHLLYITVKELVLLISQFTHLFPKVFSSILVEDRETGNYFNYYVPYSPGQSPKKCIIISRNFEQWKASISCNTDLAYLGVISTQTLKHSQKFTPVITPDKKFVPRQKIFWASVKNDNIVLYTYNWPKDNVDKLTEYINHFGMWLNMRAGILASVTAQKLGLFHNQVLSRKTIPSTNPYFCAVGDVEAVLKFSKDKNKRGSISSTNNPISFGALDVFRDAFHNIKQCYNDPVAIFTMEMHELKKTDKKHKEELKKLHCMWQSRTSSSSESQIQILKQNARVIHFCFTPFLFLPRWRVQAAATRDHSLNVPLLNNKIVDHEDDSWHYNLCATFITEYQRYLQGLGFVPLQIDNSLNANEKKGIQFIHKDTFYFQKTMLGGILIFTMKFSEPFLATKLYAIECSRLQTASSRTAINQFTLSFIDECDRIKVFMHLHSFTYDFHLRCVHDYVSNGTNSKICDKFDLTNFLDDFMKYYNKGPNFAQNLVHEETVVISDLLTEGKQLYDYLLFNIGQYKMKTFTMRKNESKEDEYVLVQVSNMPQMSYKDSQDCQQTDDFDITVIITRLNNASNFADNVLVLKYYVILISRREIYPKLETDRKLGKFRTVSSSFHCLTKFRKFQDSEETPPQIDLNVERSLDEPSVSKLSESGSYKETEEKEGSKNSINSLEESLKGNSNERKQICADQYVEIKQEAVNYLGYYSSHEQLMQKLMFDQANSIKKQIQEMVEQGMVDCRTHILWNKLASRQDSNTLTYSEFMELKGLARLENLSDIQPNLASLLNQPLSWYQGLAKLLVVKYGENIRSFISPDKNIQHYVVLHYRYDGAFMLLSMDLHTSRGDLYGVYRTSHSFENSDTGVIDRKALFDGFVRCVCYYIWSGLL</sequence>
<dbReference type="RefSeq" id="XP_025829072.1">
    <property type="nucleotide sequence ID" value="XM_025973287.1"/>
</dbReference>
<organism evidence="2 3">
    <name type="scientific">Agrilus planipennis</name>
    <name type="common">Emerald ash borer</name>
    <name type="synonym">Agrilus marcopoli</name>
    <dbReference type="NCBI Taxonomy" id="224129"/>
    <lineage>
        <taxon>Eukaryota</taxon>
        <taxon>Metazoa</taxon>
        <taxon>Ecdysozoa</taxon>
        <taxon>Arthropoda</taxon>
        <taxon>Hexapoda</taxon>
        <taxon>Insecta</taxon>
        <taxon>Pterygota</taxon>
        <taxon>Neoptera</taxon>
        <taxon>Endopterygota</taxon>
        <taxon>Coleoptera</taxon>
        <taxon>Polyphaga</taxon>
        <taxon>Elateriformia</taxon>
        <taxon>Buprestoidea</taxon>
        <taxon>Buprestidae</taxon>
        <taxon>Agrilinae</taxon>
        <taxon>Agrilus</taxon>
    </lineage>
</organism>
<reference evidence="3" key="1">
    <citation type="submission" date="2025-08" db="UniProtKB">
        <authorList>
            <consortium name="RefSeq"/>
        </authorList>
    </citation>
    <scope>IDENTIFICATION</scope>
    <source>
        <tissue evidence="3">Entire body</tissue>
    </source>
</reference>
<dbReference type="KEGG" id="apln:108740924"/>
<dbReference type="InterPro" id="IPR033228">
    <property type="entry name" value="SZT2"/>
</dbReference>
<dbReference type="PANTHER" id="PTHR14918:SF3">
    <property type="entry name" value="KICSTOR COMPLEX PROTEIN SZT2"/>
    <property type="match status" value="1"/>
</dbReference>
<feature type="compositionally biased region" description="Acidic residues" evidence="1">
    <location>
        <begin position="1675"/>
        <end position="1684"/>
    </location>
</feature>
<feature type="region of interest" description="Disordered" evidence="1">
    <location>
        <begin position="1653"/>
        <end position="1684"/>
    </location>
</feature>
<dbReference type="Proteomes" id="UP000192223">
    <property type="component" value="Unplaced"/>
</dbReference>
<evidence type="ECO:0000256" key="1">
    <source>
        <dbReference type="SAM" id="MobiDB-lite"/>
    </source>
</evidence>
<feature type="compositionally biased region" description="Low complexity" evidence="1">
    <location>
        <begin position="1657"/>
        <end position="1674"/>
    </location>
</feature>
<dbReference type="PANTHER" id="PTHR14918">
    <property type="entry name" value="KICSTOR COMPLEX PROTEIN SZT2"/>
    <property type="match status" value="1"/>
</dbReference>
<feature type="region of interest" description="Disordered" evidence="1">
    <location>
        <begin position="2971"/>
        <end position="3019"/>
    </location>
</feature>